<comment type="similarity">
    <text evidence="1">Belongs to the UDP-glycosyltransferase family.</text>
</comment>
<protein>
    <recommendedName>
        <fullName evidence="4">F-box domain-containing protein</fullName>
    </recommendedName>
</protein>
<dbReference type="AlphaFoldDB" id="A0AAV5BU98"/>
<dbReference type="Pfam" id="PF12937">
    <property type="entry name" value="F-box-like"/>
    <property type="match status" value="1"/>
</dbReference>
<dbReference type="Gene3D" id="3.40.50.2000">
    <property type="entry name" value="Glycogen Phosphorylase B"/>
    <property type="match status" value="2"/>
</dbReference>
<evidence type="ECO:0000313" key="5">
    <source>
        <dbReference type="EMBL" id="GJM89531.1"/>
    </source>
</evidence>
<dbReference type="InterPro" id="IPR036047">
    <property type="entry name" value="F-box-like_dom_sf"/>
</dbReference>
<dbReference type="PANTHER" id="PTHR48048:SF92">
    <property type="entry name" value="OS01G0869400 PROTEIN"/>
    <property type="match status" value="1"/>
</dbReference>
<feature type="compositionally biased region" description="Polar residues" evidence="3">
    <location>
        <begin position="1"/>
        <end position="10"/>
    </location>
</feature>
<dbReference type="Pfam" id="PF00201">
    <property type="entry name" value="UDPGT"/>
    <property type="match status" value="1"/>
</dbReference>
<reference evidence="5" key="2">
    <citation type="submission" date="2021-12" db="EMBL/GenBank/DDBJ databases">
        <title>Resequencing data analysis of finger millet.</title>
        <authorList>
            <person name="Hatakeyama M."/>
            <person name="Aluri S."/>
            <person name="Balachadran M.T."/>
            <person name="Sivarajan S.R."/>
            <person name="Poveda L."/>
            <person name="Shimizu-Inatsugi R."/>
            <person name="Schlapbach R."/>
            <person name="Sreeman S.M."/>
            <person name="Shimizu K.K."/>
        </authorList>
    </citation>
    <scope>NUCLEOTIDE SEQUENCE</scope>
</reference>
<gene>
    <name evidence="5" type="primary">ga05732</name>
    <name evidence="5" type="ORF">PR202_ga05732</name>
</gene>
<dbReference type="InterPro" id="IPR050481">
    <property type="entry name" value="UDP-glycosyltransf_plant"/>
</dbReference>
<reference evidence="5" key="1">
    <citation type="journal article" date="2018" name="DNA Res.">
        <title>Multiple hybrid de novo genome assembly of finger millet, an orphan allotetraploid crop.</title>
        <authorList>
            <person name="Hatakeyama M."/>
            <person name="Aluri S."/>
            <person name="Balachadran M.T."/>
            <person name="Sivarajan S.R."/>
            <person name="Patrignani A."/>
            <person name="Gruter S."/>
            <person name="Poveda L."/>
            <person name="Shimizu-Inatsugi R."/>
            <person name="Baeten J."/>
            <person name="Francoijs K.J."/>
            <person name="Nataraja K.N."/>
            <person name="Reddy Y.A.N."/>
            <person name="Phadnis S."/>
            <person name="Ravikumar R.L."/>
            <person name="Schlapbach R."/>
            <person name="Sreeman S.M."/>
            <person name="Shimizu K.K."/>
        </authorList>
    </citation>
    <scope>NUCLEOTIDE SEQUENCE</scope>
</reference>
<evidence type="ECO:0000313" key="6">
    <source>
        <dbReference type="Proteomes" id="UP001054889"/>
    </source>
</evidence>
<dbReference type="EMBL" id="BQKI01000002">
    <property type="protein sequence ID" value="GJM89531.1"/>
    <property type="molecule type" value="Genomic_DNA"/>
</dbReference>
<proteinExistence type="inferred from homology"/>
<dbReference type="Proteomes" id="UP001054889">
    <property type="component" value="Unassembled WGS sequence"/>
</dbReference>
<evidence type="ECO:0000256" key="2">
    <source>
        <dbReference type="ARBA" id="ARBA00022679"/>
    </source>
</evidence>
<feature type="region of interest" description="Disordered" evidence="3">
    <location>
        <begin position="1"/>
        <end position="77"/>
    </location>
</feature>
<sequence>MPVTTPSRTSKAAEEMPASELQGLVKTAEAETKRTTAAEGLLPLKEKAADADDPETATDERGSVTPARPRKARRDASDAAAAAAAGRHISSLGDDILLEIFLRLPSLATLVRAAYTCRLWRRAVASSPAFRRRFRALHPPPLLGFFVNSQNVPSFPVFVPTRPRDLDLAAAVRGGDFFLTSLQGRPEEPICWEIIDCRGGNILLLNSADKMLALLNPLTRQRERILNPVPQGVYHDFVYNDVGSIFCSDEDPMSFLVAFLAFDESRSRIQAAVFASGTRPLLRRTFKLYRLYLPGMPPVYCVGPLVAGSSGEAREKHEQPDRSVVFLCLGSVGADNHSRDRVKEIAAGLEKSGHRFLWVVRASPPEDEPENKPFDPRADPDLDALLPDGFLERTTGRGFVVKMWATHCGWNSVLEGIMAGVPMICWPLYAEQKMNKVFVVEEFGIGVGVDGWQQGLVRAEEVETKVRLVMESEEGVRLRARMMEHREAAAMATKDGGSSQVAFSRSLSDAGNLSVDASLVT</sequence>
<comment type="caution">
    <text evidence="5">The sequence shown here is derived from an EMBL/GenBank/DDBJ whole genome shotgun (WGS) entry which is preliminary data.</text>
</comment>
<organism evidence="5 6">
    <name type="scientific">Eleusine coracana subsp. coracana</name>
    <dbReference type="NCBI Taxonomy" id="191504"/>
    <lineage>
        <taxon>Eukaryota</taxon>
        <taxon>Viridiplantae</taxon>
        <taxon>Streptophyta</taxon>
        <taxon>Embryophyta</taxon>
        <taxon>Tracheophyta</taxon>
        <taxon>Spermatophyta</taxon>
        <taxon>Magnoliopsida</taxon>
        <taxon>Liliopsida</taxon>
        <taxon>Poales</taxon>
        <taxon>Poaceae</taxon>
        <taxon>PACMAD clade</taxon>
        <taxon>Chloridoideae</taxon>
        <taxon>Cynodonteae</taxon>
        <taxon>Eleusininae</taxon>
        <taxon>Eleusine</taxon>
    </lineage>
</organism>
<dbReference type="InterPro" id="IPR001810">
    <property type="entry name" value="F-box_dom"/>
</dbReference>
<dbReference type="SUPFAM" id="SSF53756">
    <property type="entry name" value="UDP-Glycosyltransferase/glycogen phosphorylase"/>
    <property type="match status" value="1"/>
</dbReference>
<dbReference type="PANTHER" id="PTHR48048">
    <property type="entry name" value="GLYCOSYLTRANSFERASE"/>
    <property type="match status" value="1"/>
</dbReference>
<dbReference type="CDD" id="cd09917">
    <property type="entry name" value="F-box_SF"/>
    <property type="match status" value="1"/>
</dbReference>
<dbReference type="CDD" id="cd03784">
    <property type="entry name" value="GT1_Gtf-like"/>
    <property type="match status" value="1"/>
</dbReference>
<dbReference type="FunFam" id="3.40.50.2000:FF:000056">
    <property type="entry name" value="Glycosyltransferase"/>
    <property type="match status" value="1"/>
</dbReference>
<keyword evidence="6" id="KW-1185">Reference proteome</keyword>
<evidence type="ECO:0000259" key="4">
    <source>
        <dbReference type="Pfam" id="PF12937"/>
    </source>
</evidence>
<evidence type="ECO:0000256" key="3">
    <source>
        <dbReference type="SAM" id="MobiDB-lite"/>
    </source>
</evidence>
<dbReference type="GO" id="GO:0035251">
    <property type="term" value="F:UDP-glucosyltransferase activity"/>
    <property type="evidence" value="ECO:0007669"/>
    <property type="project" value="InterPro"/>
</dbReference>
<name>A0AAV5BU98_ELECO</name>
<keyword evidence="2" id="KW-0808">Transferase</keyword>
<dbReference type="Gene3D" id="1.20.1280.50">
    <property type="match status" value="1"/>
</dbReference>
<evidence type="ECO:0000256" key="1">
    <source>
        <dbReference type="ARBA" id="ARBA00009995"/>
    </source>
</evidence>
<feature type="domain" description="F-box" evidence="4">
    <location>
        <begin position="94"/>
        <end position="134"/>
    </location>
</feature>
<accession>A0AAV5BU98</accession>
<dbReference type="InterPro" id="IPR002213">
    <property type="entry name" value="UDP_glucos_trans"/>
</dbReference>
<dbReference type="SUPFAM" id="SSF81383">
    <property type="entry name" value="F-box domain"/>
    <property type="match status" value="1"/>
</dbReference>